<dbReference type="InterPro" id="IPR024559">
    <property type="entry name" value="DUF3846"/>
</dbReference>
<gene>
    <name evidence="2" type="ORF">J4709_41365</name>
</gene>
<evidence type="ECO:0000313" key="2">
    <source>
        <dbReference type="EMBL" id="MBO2464039.1"/>
    </source>
</evidence>
<keyword evidence="3" id="KW-1185">Reference proteome</keyword>
<name>A0ABS3S4W5_9ACTN</name>
<comment type="caution">
    <text evidence="2">The sequence shown here is derived from an EMBL/GenBank/DDBJ whole genome shotgun (WGS) entry which is preliminary data.</text>
</comment>
<proteinExistence type="predicted"/>
<feature type="domain" description="DUF3846" evidence="1">
    <location>
        <begin position="4"/>
        <end position="110"/>
    </location>
</feature>
<organism evidence="2 3">
    <name type="scientific">Actinomadura violacea</name>
    <dbReference type="NCBI Taxonomy" id="2819934"/>
    <lineage>
        <taxon>Bacteria</taxon>
        <taxon>Bacillati</taxon>
        <taxon>Actinomycetota</taxon>
        <taxon>Actinomycetes</taxon>
        <taxon>Streptosporangiales</taxon>
        <taxon>Thermomonosporaceae</taxon>
        <taxon>Actinomadura</taxon>
    </lineage>
</organism>
<evidence type="ECO:0000259" key="1">
    <source>
        <dbReference type="Pfam" id="PF12957"/>
    </source>
</evidence>
<dbReference type="Pfam" id="PF12957">
    <property type="entry name" value="DUF3846"/>
    <property type="match status" value="1"/>
</dbReference>
<accession>A0ABS3S4W5</accession>
<dbReference type="Proteomes" id="UP000680206">
    <property type="component" value="Unassembled WGS sequence"/>
</dbReference>
<dbReference type="RefSeq" id="WP_208250270.1">
    <property type="nucleotide sequence ID" value="NZ_JAGEPF010000032.1"/>
</dbReference>
<evidence type="ECO:0000313" key="3">
    <source>
        <dbReference type="Proteomes" id="UP000680206"/>
    </source>
</evidence>
<protein>
    <submittedName>
        <fullName evidence="2">DUF3846 domain-containing protein</fullName>
    </submittedName>
</protein>
<sequence>MPTCLVIRPDGTTQWENLPTDTHERLAAMYQAIGGSCRTVEPIQLAGEFDMWFDEDGLYTQVANPLATAIASAFGFIWQPFHGAAIVTAPDCGDGPPDLTHQQRAVLMTMVACAG</sequence>
<reference evidence="2 3" key="1">
    <citation type="submission" date="2021-03" db="EMBL/GenBank/DDBJ databases">
        <title>Actinomadura violae sp. nov., isolated from lichen in Thailand.</title>
        <authorList>
            <person name="Kanchanasin P."/>
            <person name="Saeng-In P."/>
            <person name="Phongsopitanun W."/>
            <person name="Yuki M."/>
            <person name="Kudo T."/>
            <person name="Ohkuma M."/>
            <person name="Tanasupawat S."/>
        </authorList>
    </citation>
    <scope>NUCLEOTIDE SEQUENCE [LARGE SCALE GENOMIC DNA]</scope>
    <source>
        <strain evidence="2 3">LCR2-06</strain>
    </source>
</reference>
<dbReference type="EMBL" id="JAGEPF010000032">
    <property type="protein sequence ID" value="MBO2464039.1"/>
    <property type="molecule type" value="Genomic_DNA"/>
</dbReference>